<evidence type="ECO:0000256" key="3">
    <source>
        <dbReference type="ARBA" id="ARBA00023002"/>
    </source>
</evidence>
<dbReference type="PRINTS" id="PR00080">
    <property type="entry name" value="SDRFAMILY"/>
</dbReference>
<dbReference type="AlphaFoldDB" id="A0AAV5AID5"/>
<protein>
    <recommendedName>
        <fullName evidence="8">Short-chain dehydrogenase</fullName>
    </recommendedName>
</protein>
<organism evidence="6 7">
    <name type="scientific">Clathrus columnatus</name>
    <dbReference type="NCBI Taxonomy" id="1419009"/>
    <lineage>
        <taxon>Eukaryota</taxon>
        <taxon>Fungi</taxon>
        <taxon>Dikarya</taxon>
        <taxon>Basidiomycota</taxon>
        <taxon>Agaricomycotina</taxon>
        <taxon>Agaricomycetes</taxon>
        <taxon>Phallomycetidae</taxon>
        <taxon>Phallales</taxon>
        <taxon>Clathraceae</taxon>
        <taxon>Clathrus</taxon>
    </lineage>
</organism>
<gene>
    <name evidence="6" type="ORF">Clacol_008681</name>
</gene>
<name>A0AAV5AID5_9AGAM</name>
<keyword evidence="5" id="KW-0472">Membrane</keyword>
<dbReference type="PRINTS" id="PR00081">
    <property type="entry name" value="GDHRDH"/>
</dbReference>
<reference evidence="6" key="1">
    <citation type="submission" date="2021-10" db="EMBL/GenBank/DDBJ databases">
        <title>De novo Genome Assembly of Clathrus columnatus (Basidiomycota, Fungi) Using Illumina and Nanopore Sequence Data.</title>
        <authorList>
            <person name="Ogiso-Tanaka E."/>
            <person name="Itagaki H."/>
            <person name="Hosoya T."/>
            <person name="Hosaka K."/>
        </authorList>
    </citation>
    <scope>NUCLEOTIDE SEQUENCE</scope>
    <source>
        <strain evidence="6">MO-923</strain>
    </source>
</reference>
<feature type="transmembrane region" description="Helical" evidence="5">
    <location>
        <begin position="12"/>
        <end position="31"/>
    </location>
</feature>
<evidence type="ECO:0000313" key="6">
    <source>
        <dbReference type="EMBL" id="GJJ14417.1"/>
    </source>
</evidence>
<dbReference type="InterPro" id="IPR036291">
    <property type="entry name" value="NAD(P)-bd_dom_sf"/>
</dbReference>
<keyword evidence="7" id="KW-1185">Reference proteome</keyword>
<dbReference type="Pfam" id="PF00106">
    <property type="entry name" value="adh_short"/>
    <property type="match status" value="1"/>
</dbReference>
<dbReference type="EMBL" id="BPWL01000009">
    <property type="protein sequence ID" value="GJJ14417.1"/>
    <property type="molecule type" value="Genomic_DNA"/>
</dbReference>
<evidence type="ECO:0000256" key="2">
    <source>
        <dbReference type="ARBA" id="ARBA00022857"/>
    </source>
</evidence>
<comment type="caution">
    <text evidence="6">The sequence shown here is derived from an EMBL/GenBank/DDBJ whole genome shotgun (WGS) entry which is preliminary data.</text>
</comment>
<dbReference type="InterPro" id="IPR002347">
    <property type="entry name" value="SDR_fam"/>
</dbReference>
<dbReference type="PANTHER" id="PTHR43618">
    <property type="entry name" value="7-ALPHA-HYDROXYSTEROID DEHYDROGENASE"/>
    <property type="match status" value="1"/>
</dbReference>
<dbReference type="PANTHER" id="PTHR43618:SF4">
    <property type="entry name" value="SHORT CHAIN DEHYDROGENASE_REDUCTASE FAMILY (AFU_ORTHOLOGUE AFUA_7G04540)"/>
    <property type="match status" value="1"/>
</dbReference>
<keyword evidence="5" id="KW-0812">Transmembrane</keyword>
<sequence length="286" mass="30384">MSHLKTNVLFDISGFVAVVTGGGTGIGLMIAKGLASNGARVYITGRRKEVLDKAAKLADQQEYSGSIIPFVADVVDKQSILSLVEHIEKEEGKLHLLVNNAGQVGPTAPFFSNPSAPECEDTATLGRALFDCQDFNDWADLYSLLEKGTKDIGRGFMSSIINITSISGVIKLSQNHFAYNSAKAAVTHITKMLATELGLRKIPIRVNAIAPGAWPSEMTSNEGNILNGDKANRISMGIQKLPADRGGTEEEIAASVLYLASRAGSYITGQEIIIDGGYVAVNPATS</sequence>
<keyword evidence="5" id="KW-1133">Transmembrane helix</keyword>
<proteinExistence type="inferred from homology"/>
<dbReference type="PROSITE" id="PS00061">
    <property type="entry name" value="ADH_SHORT"/>
    <property type="match status" value="1"/>
</dbReference>
<evidence type="ECO:0000256" key="1">
    <source>
        <dbReference type="ARBA" id="ARBA00006484"/>
    </source>
</evidence>
<keyword evidence="3" id="KW-0560">Oxidoreductase</keyword>
<evidence type="ECO:0000256" key="4">
    <source>
        <dbReference type="RuleBase" id="RU000363"/>
    </source>
</evidence>
<dbReference type="InterPro" id="IPR020904">
    <property type="entry name" value="Sc_DH/Rdtase_CS"/>
</dbReference>
<evidence type="ECO:0000256" key="5">
    <source>
        <dbReference type="SAM" id="Phobius"/>
    </source>
</evidence>
<dbReference type="SUPFAM" id="SSF51735">
    <property type="entry name" value="NAD(P)-binding Rossmann-fold domains"/>
    <property type="match status" value="1"/>
</dbReference>
<dbReference type="GO" id="GO:0016491">
    <property type="term" value="F:oxidoreductase activity"/>
    <property type="evidence" value="ECO:0007669"/>
    <property type="project" value="UniProtKB-KW"/>
</dbReference>
<keyword evidence="2" id="KW-0521">NADP</keyword>
<dbReference type="Gene3D" id="3.40.50.720">
    <property type="entry name" value="NAD(P)-binding Rossmann-like Domain"/>
    <property type="match status" value="1"/>
</dbReference>
<evidence type="ECO:0008006" key="8">
    <source>
        <dbReference type="Google" id="ProtNLM"/>
    </source>
</evidence>
<comment type="similarity">
    <text evidence="1 4">Belongs to the short-chain dehydrogenases/reductases (SDR) family.</text>
</comment>
<dbReference type="Proteomes" id="UP001050691">
    <property type="component" value="Unassembled WGS sequence"/>
</dbReference>
<dbReference type="CDD" id="cd05233">
    <property type="entry name" value="SDR_c"/>
    <property type="match status" value="1"/>
</dbReference>
<accession>A0AAV5AID5</accession>
<evidence type="ECO:0000313" key="7">
    <source>
        <dbReference type="Proteomes" id="UP001050691"/>
    </source>
</evidence>
<dbReference type="InterPro" id="IPR052178">
    <property type="entry name" value="Sec_Metab_Biosynth_SDR"/>
</dbReference>